<organism evidence="3 4">
    <name type="scientific">Burkholderia ubonensis subsp. mesacidophila</name>
    <dbReference type="NCBI Taxonomy" id="265293"/>
    <lineage>
        <taxon>Bacteria</taxon>
        <taxon>Pseudomonadati</taxon>
        <taxon>Pseudomonadota</taxon>
        <taxon>Betaproteobacteria</taxon>
        <taxon>Burkholderiales</taxon>
        <taxon>Burkholderiaceae</taxon>
        <taxon>Burkholderia</taxon>
        <taxon>Burkholderia cepacia complex</taxon>
    </lineage>
</organism>
<feature type="compositionally biased region" description="Basic and acidic residues" evidence="1">
    <location>
        <begin position="55"/>
        <end position="82"/>
    </location>
</feature>
<proteinExistence type="predicted"/>
<evidence type="ECO:0000313" key="3">
    <source>
        <dbReference type="EMBL" id="PCE30848.1"/>
    </source>
</evidence>
<reference evidence="3 4" key="1">
    <citation type="submission" date="2017-01" db="EMBL/GenBank/DDBJ databases">
        <title>Whole-Genome Shotgun Sequencing of Two beta-Proteobacterial Species in Search of the Bulgecin Biosynthetic Cluster.</title>
        <authorList>
            <person name="Horsman M.E."/>
            <person name="Marous D.R."/>
            <person name="Li R."/>
            <person name="Oliver R.A."/>
            <person name="Byun B."/>
            <person name="Emrich S.J."/>
            <person name="Boggess B."/>
            <person name="Townsend C.A."/>
            <person name="Mobashery S."/>
        </authorList>
    </citation>
    <scope>NUCLEOTIDE SEQUENCE [LARGE SCALE GENOMIC DNA]</scope>
    <source>
        <strain evidence="3 4">ATCC 31433</strain>
    </source>
</reference>
<protein>
    <recommendedName>
        <fullName evidence="2">DUF2345 domain-containing protein</fullName>
    </recommendedName>
</protein>
<evidence type="ECO:0000313" key="4">
    <source>
        <dbReference type="Proteomes" id="UP000217994"/>
    </source>
</evidence>
<name>A0A2A4FE05_9BURK</name>
<comment type="caution">
    <text evidence="3">The sequence shown here is derived from an EMBL/GenBank/DDBJ whole genome shotgun (WGS) entry which is preliminary data.</text>
</comment>
<dbReference type="GeneID" id="97007655"/>
<gene>
    <name evidence="3" type="ORF">BZL54_18945</name>
</gene>
<feature type="domain" description="DUF2345" evidence="2">
    <location>
        <begin position="2"/>
        <end position="67"/>
    </location>
</feature>
<dbReference type="EMBL" id="MTZU01000055">
    <property type="protein sequence ID" value="PCE30848.1"/>
    <property type="molecule type" value="Genomic_DNA"/>
</dbReference>
<feature type="region of interest" description="Disordered" evidence="1">
    <location>
        <begin position="54"/>
        <end position="82"/>
    </location>
</feature>
<dbReference type="RefSeq" id="WP_084910230.1">
    <property type="nucleotide sequence ID" value="NZ_CP020739.1"/>
</dbReference>
<sequence length="82" mass="8998">MSTNTSARLPGAQPINWANEQGTHMAVGNSLTARVGNKLSPFVQNAGMKLLARGRKGEIQSHANHIEDGRSPFRESEDRSRR</sequence>
<dbReference type="Pfam" id="PF10106">
    <property type="entry name" value="DUF2345"/>
    <property type="match status" value="1"/>
</dbReference>
<dbReference type="AlphaFoldDB" id="A0A2A4FE05"/>
<dbReference type="Proteomes" id="UP000217994">
    <property type="component" value="Unassembled WGS sequence"/>
</dbReference>
<evidence type="ECO:0000256" key="1">
    <source>
        <dbReference type="SAM" id="MobiDB-lite"/>
    </source>
</evidence>
<dbReference type="InterPro" id="IPR018769">
    <property type="entry name" value="VgrG2_DUF2345"/>
</dbReference>
<evidence type="ECO:0000259" key="2">
    <source>
        <dbReference type="Pfam" id="PF10106"/>
    </source>
</evidence>
<accession>A0A2A4FE05</accession>